<sequence length="179" mass="20785">MHKIHHQIRKGILGLVDFFYPVFRRFMPLQTYRYAACGGGNTVLNIFIFFFAHNFILQNKVVELGFIAVSSHIAAFIIAFCITFPIGFYLSMYVVFQGSFLRRRTQFVRYFMVAMACIGLNYFFLKLFVDVFGLYPTPSMILNTAIVVIFSYLSQKYFSFRTQKVNVPIQVEAPSELRA</sequence>
<keyword evidence="3 5" id="KW-1133">Transmembrane helix</keyword>
<feature type="transmembrane region" description="Helical" evidence="5">
    <location>
        <begin position="107"/>
        <end position="125"/>
    </location>
</feature>
<feature type="transmembrane region" description="Helical" evidence="5">
    <location>
        <begin position="131"/>
        <end position="153"/>
    </location>
</feature>
<dbReference type="InterPro" id="IPR007267">
    <property type="entry name" value="GtrA_DPMS_TM"/>
</dbReference>
<keyword evidence="8" id="KW-1185">Reference proteome</keyword>
<feature type="transmembrane region" description="Helical" evidence="5">
    <location>
        <begin position="34"/>
        <end position="53"/>
    </location>
</feature>
<dbReference type="GO" id="GO:0016020">
    <property type="term" value="C:membrane"/>
    <property type="evidence" value="ECO:0007669"/>
    <property type="project" value="UniProtKB-SubCell"/>
</dbReference>
<comment type="caution">
    <text evidence="7">The sequence shown here is derived from an EMBL/GenBank/DDBJ whole genome shotgun (WGS) entry which is preliminary data.</text>
</comment>
<reference evidence="7" key="2">
    <citation type="submission" date="2023-04" db="EMBL/GenBank/DDBJ databases">
        <title>Paracnuella aquatica gen. nov., sp. nov., a member of the family Chitinophagaceae isolated from a hot spring.</title>
        <authorList>
            <person name="Wang C."/>
        </authorList>
    </citation>
    <scope>NUCLEOTIDE SEQUENCE</scope>
    <source>
        <strain evidence="7">LB-8</strain>
    </source>
</reference>
<gene>
    <name evidence="7" type="ORF">OCK74_20795</name>
</gene>
<evidence type="ECO:0000313" key="7">
    <source>
        <dbReference type="EMBL" id="MCU7551572.1"/>
    </source>
</evidence>
<evidence type="ECO:0000256" key="2">
    <source>
        <dbReference type="ARBA" id="ARBA00022692"/>
    </source>
</evidence>
<keyword evidence="4 5" id="KW-0472">Membrane</keyword>
<keyword evidence="2 5" id="KW-0812">Transmembrane</keyword>
<reference evidence="7" key="1">
    <citation type="submission" date="2022-09" db="EMBL/GenBank/DDBJ databases">
        <authorList>
            <person name="Yuan C."/>
            <person name="Ke Z."/>
        </authorList>
    </citation>
    <scope>NUCLEOTIDE SEQUENCE</scope>
    <source>
        <strain evidence="7">LB-8</strain>
    </source>
</reference>
<evidence type="ECO:0000256" key="4">
    <source>
        <dbReference type="ARBA" id="ARBA00023136"/>
    </source>
</evidence>
<dbReference type="RefSeq" id="WP_279299008.1">
    <property type="nucleotide sequence ID" value="NZ_JAOTIF010000021.1"/>
</dbReference>
<feature type="domain" description="GtrA/DPMS transmembrane" evidence="6">
    <location>
        <begin position="33"/>
        <end position="160"/>
    </location>
</feature>
<dbReference type="AlphaFoldDB" id="A0A9X3BIL2"/>
<evidence type="ECO:0000256" key="5">
    <source>
        <dbReference type="SAM" id="Phobius"/>
    </source>
</evidence>
<name>A0A9X3BIL2_9BACT</name>
<dbReference type="EMBL" id="JAOTIF010000021">
    <property type="protein sequence ID" value="MCU7551572.1"/>
    <property type="molecule type" value="Genomic_DNA"/>
</dbReference>
<dbReference type="Proteomes" id="UP001155483">
    <property type="component" value="Unassembled WGS sequence"/>
</dbReference>
<evidence type="ECO:0000259" key="6">
    <source>
        <dbReference type="Pfam" id="PF04138"/>
    </source>
</evidence>
<accession>A0A9X3BIL2</accession>
<feature type="transmembrane region" description="Helical" evidence="5">
    <location>
        <begin position="73"/>
        <end position="95"/>
    </location>
</feature>
<proteinExistence type="predicted"/>
<dbReference type="Pfam" id="PF04138">
    <property type="entry name" value="GtrA_DPMS_TM"/>
    <property type="match status" value="1"/>
</dbReference>
<protein>
    <submittedName>
        <fullName evidence="7">GtrA family protein</fullName>
    </submittedName>
</protein>
<comment type="subcellular location">
    <subcellularLocation>
        <location evidence="1">Membrane</location>
        <topology evidence="1">Multi-pass membrane protein</topology>
    </subcellularLocation>
</comment>
<organism evidence="7 8">
    <name type="scientific">Paraflavisolibacter caeni</name>
    <dbReference type="NCBI Taxonomy" id="2982496"/>
    <lineage>
        <taxon>Bacteria</taxon>
        <taxon>Pseudomonadati</taxon>
        <taxon>Bacteroidota</taxon>
        <taxon>Chitinophagia</taxon>
        <taxon>Chitinophagales</taxon>
        <taxon>Chitinophagaceae</taxon>
        <taxon>Paraflavisolibacter</taxon>
    </lineage>
</organism>
<evidence type="ECO:0000256" key="1">
    <source>
        <dbReference type="ARBA" id="ARBA00004141"/>
    </source>
</evidence>
<dbReference type="GO" id="GO:0000271">
    <property type="term" value="P:polysaccharide biosynthetic process"/>
    <property type="evidence" value="ECO:0007669"/>
    <property type="project" value="InterPro"/>
</dbReference>
<evidence type="ECO:0000256" key="3">
    <source>
        <dbReference type="ARBA" id="ARBA00022989"/>
    </source>
</evidence>
<evidence type="ECO:0000313" key="8">
    <source>
        <dbReference type="Proteomes" id="UP001155483"/>
    </source>
</evidence>